<protein>
    <recommendedName>
        <fullName evidence="3">glucarate dehydratase</fullName>
        <ecNumber evidence="3">4.2.1.40</ecNumber>
    </recommendedName>
</protein>
<evidence type="ECO:0000313" key="5">
    <source>
        <dbReference type="EMBL" id="MEX0428627.1"/>
    </source>
</evidence>
<dbReference type="InterPro" id="IPR034593">
    <property type="entry name" value="DgoD-like"/>
</dbReference>
<evidence type="ECO:0000256" key="2">
    <source>
        <dbReference type="ARBA" id="ARBA00005183"/>
    </source>
</evidence>
<dbReference type="PANTHER" id="PTHR48080">
    <property type="entry name" value="D-GALACTONATE DEHYDRATASE-RELATED"/>
    <property type="match status" value="1"/>
</dbReference>
<dbReference type="Pfam" id="PF13378">
    <property type="entry name" value="MR_MLE_C"/>
    <property type="match status" value="1"/>
</dbReference>
<dbReference type="InterPro" id="IPR029065">
    <property type="entry name" value="Enolase_C-like"/>
</dbReference>
<dbReference type="Gene3D" id="3.20.20.120">
    <property type="entry name" value="Enolase-like C-terminal domain"/>
    <property type="match status" value="1"/>
</dbReference>
<dbReference type="InterPro" id="IPR013341">
    <property type="entry name" value="Mandelate_racemase_N_dom"/>
</dbReference>
<dbReference type="SFLD" id="SFLDS00001">
    <property type="entry name" value="Enolase"/>
    <property type="match status" value="1"/>
</dbReference>
<evidence type="ECO:0000256" key="3">
    <source>
        <dbReference type="ARBA" id="ARBA00011973"/>
    </source>
</evidence>
<comment type="caution">
    <text evidence="5">The sequence shown here is derived from an EMBL/GenBank/DDBJ whole genome shotgun (WGS) entry which is preliminary data.</text>
</comment>
<dbReference type="SMART" id="SM00922">
    <property type="entry name" value="MR_MLE"/>
    <property type="match status" value="1"/>
</dbReference>
<dbReference type="InterPro" id="IPR036849">
    <property type="entry name" value="Enolase-like_C_sf"/>
</dbReference>
<evidence type="ECO:0000256" key="1">
    <source>
        <dbReference type="ARBA" id="ARBA00001426"/>
    </source>
</evidence>
<dbReference type="SFLD" id="SFLDG00179">
    <property type="entry name" value="mandelate_racemase"/>
    <property type="match status" value="1"/>
</dbReference>
<dbReference type="Pfam" id="PF02746">
    <property type="entry name" value="MR_MLE_N"/>
    <property type="match status" value="1"/>
</dbReference>
<dbReference type="SUPFAM" id="SSF54826">
    <property type="entry name" value="Enolase N-terminal domain-like"/>
    <property type="match status" value="1"/>
</dbReference>
<dbReference type="RefSeq" id="WP_367994598.1">
    <property type="nucleotide sequence ID" value="NZ_JBFPJR010000023.1"/>
</dbReference>
<evidence type="ECO:0000313" key="6">
    <source>
        <dbReference type="Proteomes" id="UP001556631"/>
    </source>
</evidence>
<dbReference type="EC" id="4.2.1.40" evidence="3"/>
<sequence>MLRISGVEVLHASAGARYWSYVAVRTDAGHTGWAEISDGGLSGIGLAGVVERLGALLVGEDAAGWRRVEQLLRSRVREAEEGLNRRATGALVNACLDAAARAEGASVAQLLGGALREEIPLYWSHCGLGRIRLAEAGLAEPLRTLDDVRAMGAQVAAAGYRALKTNLMLLDGDAVRLRLPAWGGPGWPAVELDRELVAGVVDVVAALREGAGPGVDVFLDANFNVKGDGIERLARTLADAGVAWLEVDADDVGALARARSVPGIRIASCETLSGRRAYRRVLEAGAVDVPIVDVAWNGLLESLRIADIADDYDLNVAPHNYGSHLLTHMSAQYAAVAPNVAILEVDVDAVPWRDDLVTPPAVKDGTLTISTAPGWGCEVDEDALRAHPMTNGGAR</sequence>
<keyword evidence="6" id="KW-1185">Reference proteome</keyword>
<accession>A0ABV3T1X7</accession>
<dbReference type="SUPFAM" id="SSF51604">
    <property type="entry name" value="Enolase C-terminal domain-like"/>
    <property type="match status" value="1"/>
</dbReference>
<dbReference type="Gene3D" id="3.30.390.10">
    <property type="entry name" value="Enolase-like, N-terminal domain"/>
    <property type="match status" value="1"/>
</dbReference>
<dbReference type="CDD" id="cd03316">
    <property type="entry name" value="MR_like"/>
    <property type="match status" value="1"/>
</dbReference>
<dbReference type="InterPro" id="IPR013342">
    <property type="entry name" value="Mandelate_racemase_C"/>
</dbReference>
<proteinExistence type="predicted"/>
<evidence type="ECO:0000259" key="4">
    <source>
        <dbReference type="SMART" id="SM00922"/>
    </source>
</evidence>
<comment type="catalytic activity">
    <reaction evidence="1">
        <text>D-glucarate = 5-dehydro-4-deoxy-D-glucarate + H2O</text>
        <dbReference type="Rhea" id="RHEA:14573"/>
        <dbReference type="ChEBI" id="CHEBI:15377"/>
        <dbReference type="ChEBI" id="CHEBI:30612"/>
        <dbReference type="ChEBI" id="CHEBI:42819"/>
        <dbReference type="EC" id="4.2.1.40"/>
    </reaction>
</comment>
<organism evidence="5 6">
    <name type="scientific">Nocardioides eburneus</name>
    <dbReference type="NCBI Taxonomy" id="3231482"/>
    <lineage>
        <taxon>Bacteria</taxon>
        <taxon>Bacillati</taxon>
        <taxon>Actinomycetota</taxon>
        <taxon>Actinomycetes</taxon>
        <taxon>Propionibacteriales</taxon>
        <taxon>Nocardioidaceae</taxon>
        <taxon>Nocardioides</taxon>
    </lineage>
</organism>
<reference evidence="5 6" key="1">
    <citation type="submission" date="2024-07" db="EMBL/GenBank/DDBJ databases">
        <authorList>
            <person name="Lee S."/>
            <person name="Kang M."/>
        </authorList>
    </citation>
    <scope>NUCLEOTIDE SEQUENCE [LARGE SCALE GENOMIC DNA]</scope>
    <source>
        <strain evidence="5 6">DS6</strain>
    </source>
</reference>
<feature type="domain" description="Mandelate racemase/muconate lactonizing enzyme C-terminal" evidence="4">
    <location>
        <begin position="145"/>
        <end position="262"/>
    </location>
</feature>
<dbReference type="InterPro" id="IPR029017">
    <property type="entry name" value="Enolase-like_N"/>
</dbReference>
<dbReference type="Proteomes" id="UP001556631">
    <property type="component" value="Unassembled WGS sequence"/>
</dbReference>
<name>A0ABV3T1X7_9ACTN</name>
<dbReference type="EMBL" id="JBFPJR010000023">
    <property type="protein sequence ID" value="MEX0428627.1"/>
    <property type="molecule type" value="Genomic_DNA"/>
</dbReference>
<gene>
    <name evidence="5" type="ORF">AB3X52_13430</name>
</gene>
<comment type="pathway">
    <text evidence="2">Carbohydrate acid metabolism; D-glucarate degradation; 2,5-dioxopentanoate from D-glucarate: step 1/2.</text>
</comment>
<dbReference type="PANTHER" id="PTHR48080:SF4">
    <property type="entry name" value="GLUCARATE DEHYDRATASE"/>
    <property type="match status" value="1"/>
</dbReference>